<dbReference type="Gene3D" id="1.20.1260.10">
    <property type="match status" value="1"/>
</dbReference>
<feature type="compositionally biased region" description="Low complexity" evidence="7">
    <location>
        <begin position="44"/>
        <end position="54"/>
    </location>
</feature>
<keyword evidence="9" id="KW-1185">Reference proteome</keyword>
<feature type="binding site" evidence="5">
    <location>
        <position position="175"/>
    </location>
    <ligand>
        <name>Fe cation</name>
        <dbReference type="ChEBI" id="CHEBI:24875"/>
        <label>1</label>
    </ligand>
</feature>
<organism evidence="9 10">
    <name type="scientific">Ditylenchus dipsaci</name>
    <dbReference type="NCBI Taxonomy" id="166011"/>
    <lineage>
        <taxon>Eukaryota</taxon>
        <taxon>Metazoa</taxon>
        <taxon>Ecdysozoa</taxon>
        <taxon>Nematoda</taxon>
        <taxon>Chromadorea</taxon>
        <taxon>Rhabditida</taxon>
        <taxon>Tylenchina</taxon>
        <taxon>Tylenchomorpha</taxon>
        <taxon>Sphaerularioidea</taxon>
        <taxon>Anguinidae</taxon>
        <taxon>Anguininae</taxon>
        <taxon>Ditylenchus</taxon>
    </lineage>
</organism>
<dbReference type="InterPro" id="IPR014034">
    <property type="entry name" value="Ferritin_CS"/>
</dbReference>
<dbReference type="InterPro" id="IPR009040">
    <property type="entry name" value="Ferritin-like_diiron"/>
</dbReference>
<evidence type="ECO:0000313" key="9">
    <source>
        <dbReference type="Proteomes" id="UP000887574"/>
    </source>
</evidence>
<dbReference type="FunFam" id="1.20.1260.10:FF:000002">
    <property type="entry name" value="Ferritin, mitochondrial"/>
    <property type="match status" value="1"/>
</dbReference>
<comment type="catalytic activity">
    <reaction evidence="6">
        <text>4 Fe(2+) + O2 + 4 H(+) = 4 Fe(3+) + 2 H2O</text>
        <dbReference type="Rhea" id="RHEA:11148"/>
        <dbReference type="ChEBI" id="CHEBI:15377"/>
        <dbReference type="ChEBI" id="CHEBI:15378"/>
        <dbReference type="ChEBI" id="CHEBI:15379"/>
        <dbReference type="ChEBI" id="CHEBI:29033"/>
        <dbReference type="ChEBI" id="CHEBI:29034"/>
        <dbReference type="EC" id="1.16.3.1"/>
    </reaction>
</comment>
<dbReference type="SUPFAM" id="SSF47240">
    <property type="entry name" value="Ferritin-like"/>
    <property type="match status" value="1"/>
</dbReference>
<dbReference type="InterPro" id="IPR001519">
    <property type="entry name" value="Ferritin"/>
</dbReference>
<dbReference type="GO" id="GO:0006826">
    <property type="term" value="P:iron ion transport"/>
    <property type="evidence" value="ECO:0007669"/>
    <property type="project" value="InterPro"/>
</dbReference>
<dbReference type="GO" id="GO:0008198">
    <property type="term" value="F:ferrous iron binding"/>
    <property type="evidence" value="ECO:0007669"/>
    <property type="project" value="TreeGrafter"/>
</dbReference>
<dbReference type="GO" id="GO:0006879">
    <property type="term" value="P:intracellular iron ion homeostasis"/>
    <property type="evidence" value="ECO:0007669"/>
    <property type="project" value="UniProtKB-KW"/>
</dbReference>
<evidence type="ECO:0000313" key="10">
    <source>
        <dbReference type="WBParaSite" id="jg12257"/>
    </source>
</evidence>
<dbReference type="Pfam" id="PF00210">
    <property type="entry name" value="Ferritin"/>
    <property type="match status" value="1"/>
</dbReference>
<dbReference type="Proteomes" id="UP000887574">
    <property type="component" value="Unplaced"/>
</dbReference>
<evidence type="ECO:0000256" key="1">
    <source>
        <dbReference type="ARBA" id="ARBA00007513"/>
    </source>
</evidence>
<dbReference type="CDD" id="cd01056">
    <property type="entry name" value="Euk_Ferritin"/>
    <property type="match status" value="1"/>
</dbReference>
<comment type="function">
    <text evidence="6">Stores iron in a soluble, non-toxic, readily available form. Important for iron homeostasis. Iron is taken up in the ferrous form and deposited as ferric hydroxides after oxidation.</text>
</comment>
<evidence type="ECO:0000256" key="7">
    <source>
        <dbReference type="SAM" id="MobiDB-lite"/>
    </source>
</evidence>
<feature type="binding site" evidence="5">
    <location>
        <position position="141"/>
    </location>
    <ligand>
        <name>Fe cation</name>
        <dbReference type="ChEBI" id="CHEBI:24875"/>
        <label>1</label>
    </ligand>
</feature>
<evidence type="ECO:0000256" key="6">
    <source>
        <dbReference type="RuleBase" id="RU361145"/>
    </source>
</evidence>
<feature type="binding site" evidence="5">
    <location>
        <position position="112"/>
    </location>
    <ligand>
        <name>Fe cation</name>
        <dbReference type="ChEBI" id="CHEBI:24875"/>
        <label>1</label>
    </ligand>
</feature>
<protein>
    <recommendedName>
        <fullName evidence="6">Ferritin</fullName>
        <ecNumber evidence="6">1.16.3.1</ecNumber>
    </recommendedName>
</protein>
<dbReference type="EC" id="1.16.3.1" evidence="6"/>
<dbReference type="InterPro" id="IPR009078">
    <property type="entry name" value="Ferritin-like_SF"/>
</dbReference>
<dbReference type="WBParaSite" id="jg12257">
    <property type="protein sequence ID" value="jg12257"/>
    <property type="gene ID" value="jg12257"/>
</dbReference>
<evidence type="ECO:0000256" key="2">
    <source>
        <dbReference type="ARBA" id="ARBA00022434"/>
    </source>
</evidence>
<evidence type="ECO:0000256" key="4">
    <source>
        <dbReference type="ARBA" id="ARBA00023004"/>
    </source>
</evidence>
<accession>A0A915CSW8</accession>
<dbReference type="PROSITE" id="PS00204">
    <property type="entry name" value="FERRITIN_2"/>
    <property type="match status" value="1"/>
</dbReference>
<dbReference type="GO" id="GO:0008199">
    <property type="term" value="F:ferric iron binding"/>
    <property type="evidence" value="ECO:0007669"/>
    <property type="project" value="InterPro"/>
</dbReference>
<dbReference type="GO" id="GO:0004322">
    <property type="term" value="F:ferroxidase activity"/>
    <property type="evidence" value="ECO:0007669"/>
    <property type="project" value="UniProtKB-EC"/>
</dbReference>
<evidence type="ECO:0000259" key="8">
    <source>
        <dbReference type="PROSITE" id="PS50905"/>
    </source>
</evidence>
<feature type="domain" description="Ferritin-like diiron" evidence="8">
    <location>
        <begin position="57"/>
        <end position="193"/>
    </location>
</feature>
<comment type="similarity">
    <text evidence="1 6">Belongs to the ferritin family.</text>
</comment>
<keyword evidence="6" id="KW-0560">Oxidoreductase</keyword>
<keyword evidence="3 5" id="KW-0479">Metal-binding</keyword>
<evidence type="ECO:0000256" key="5">
    <source>
        <dbReference type="PIRSR" id="PIRSR601519-1"/>
    </source>
</evidence>
<dbReference type="GO" id="GO:0005737">
    <property type="term" value="C:cytoplasm"/>
    <property type="evidence" value="ECO:0007669"/>
    <property type="project" value="TreeGrafter"/>
</dbReference>
<dbReference type="PANTHER" id="PTHR11431">
    <property type="entry name" value="FERRITIN"/>
    <property type="match status" value="1"/>
</dbReference>
<dbReference type="AlphaFoldDB" id="A0A915CSW8"/>
<proteinExistence type="inferred from homology"/>
<keyword evidence="2 6" id="KW-0409">Iron storage</keyword>
<feature type="region of interest" description="Disordered" evidence="7">
    <location>
        <begin position="33"/>
        <end position="54"/>
    </location>
</feature>
<dbReference type="InterPro" id="IPR012347">
    <property type="entry name" value="Ferritin-like"/>
</dbReference>
<name>A0A915CSW8_9BILA</name>
<sequence length="217" mass="25455">MLLSLLQSLSNHIRLLWRRFLIHWRKARKSSQEAASRSTQMPASSSSEDSSSSSIRQNYSYDVEEGVNRQINVELYASYVYLSMAYYFDRDDVALPNISKWFKKQSEEEREHGMTFMKYQNTRGGRWGTALQAFQAALILEKKNNTNLLSLHKLAARDSDSQLCDFLEDQYLREQIESIEEIGKIVAQLKRVGQGLGEYIFDKEFQQQDEHHKEQRR</sequence>
<reference evidence="10" key="1">
    <citation type="submission" date="2022-11" db="UniProtKB">
        <authorList>
            <consortium name="WormBaseParasite"/>
        </authorList>
    </citation>
    <scope>IDENTIFICATION</scope>
</reference>
<dbReference type="InterPro" id="IPR008331">
    <property type="entry name" value="Ferritin_DPS_dom"/>
</dbReference>
<feature type="binding site" evidence="5">
    <location>
        <position position="74"/>
    </location>
    <ligand>
        <name>Fe cation</name>
        <dbReference type="ChEBI" id="CHEBI:24875"/>
        <label>1</label>
    </ligand>
</feature>
<evidence type="ECO:0000256" key="3">
    <source>
        <dbReference type="ARBA" id="ARBA00022723"/>
    </source>
</evidence>
<dbReference type="PROSITE" id="PS50905">
    <property type="entry name" value="FERRITIN_LIKE"/>
    <property type="match status" value="1"/>
</dbReference>
<feature type="compositionally biased region" description="Polar residues" evidence="7">
    <location>
        <begin position="33"/>
        <end position="43"/>
    </location>
</feature>
<dbReference type="PANTHER" id="PTHR11431:SF75">
    <property type="entry name" value="FERRITIN"/>
    <property type="match status" value="1"/>
</dbReference>
<keyword evidence="4 5" id="KW-0408">Iron</keyword>
<feature type="binding site" evidence="5">
    <location>
        <position position="109"/>
    </location>
    <ligand>
        <name>Fe cation</name>
        <dbReference type="ChEBI" id="CHEBI:24875"/>
        <label>1</label>
    </ligand>
</feature>